<evidence type="ECO:0000313" key="4">
    <source>
        <dbReference type="Proteomes" id="UP001293718"/>
    </source>
</evidence>
<evidence type="ECO:0000256" key="1">
    <source>
        <dbReference type="SAM" id="Phobius"/>
    </source>
</evidence>
<sequence>MVAPVVDPRLPVRRRKPDRRVARGIAWLAGVVALLVLVRSVVFVAVEYAAFDTPPPGALRPDALGVPSQPQVLSSDGRRLRASWVPVDDPRAPALLVLHGDGEELSQWASVQARLHAAGIASYVFDYSGYGASEGRPTLARLRQDTLEAWARFVALTPQAAGRFALGFSMGSAVLLDAAPLLEPAPKGLVLGAGFASAREMAVRVGLVPRWAAWLLPDLWNGERGIAQVAQPLLIVHSRADEDVPVGDALRLCQAARAPRQLLLLDGLTHDAPLEPAQSAPFWDAVLGWVKQEGPAPSQAGGCEG</sequence>
<reference evidence="3 4" key="1">
    <citation type="submission" date="2023-11" db="EMBL/GenBank/DDBJ databases">
        <title>Draft genome of Azohydromonas lata strain H1 (DSM1123), a polyhydroxyalkanoate producer.</title>
        <authorList>
            <person name="Traversa D."/>
            <person name="D'Addabbo P."/>
            <person name="Pazzani C."/>
            <person name="Manzari C."/>
            <person name="Chiara M."/>
            <person name="Scrascia M."/>
        </authorList>
    </citation>
    <scope>NUCLEOTIDE SEQUENCE [LARGE SCALE GENOMIC DNA]</scope>
    <source>
        <strain evidence="3 4">H1</strain>
    </source>
</reference>
<protein>
    <submittedName>
        <fullName evidence="3">Alpha/beta hydrolase</fullName>
    </submittedName>
</protein>
<keyword evidence="1" id="KW-0472">Membrane</keyword>
<keyword evidence="1" id="KW-0812">Transmembrane</keyword>
<dbReference type="EMBL" id="JAXOJX010000022">
    <property type="protein sequence ID" value="MDZ5457770.1"/>
    <property type="molecule type" value="Genomic_DNA"/>
</dbReference>
<feature type="domain" description="Serine aminopeptidase S33" evidence="2">
    <location>
        <begin position="94"/>
        <end position="220"/>
    </location>
</feature>
<dbReference type="PANTHER" id="PTHR12277">
    <property type="entry name" value="ALPHA/BETA HYDROLASE DOMAIN-CONTAINING PROTEIN"/>
    <property type="match status" value="1"/>
</dbReference>
<feature type="transmembrane region" description="Helical" evidence="1">
    <location>
        <begin position="21"/>
        <end position="46"/>
    </location>
</feature>
<accession>A0ABU5IGJ4</accession>
<name>A0ABU5IGJ4_9BURK</name>
<gene>
    <name evidence="3" type="ORF">SM757_14415</name>
</gene>
<dbReference type="InterPro" id="IPR029058">
    <property type="entry name" value="AB_hydrolase_fold"/>
</dbReference>
<dbReference type="Pfam" id="PF12146">
    <property type="entry name" value="Hydrolase_4"/>
    <property type="match status" value="1"/>
</dbReference>
<dbReference type="RefSeq" id="WP_322465993.1">
    <property type="nucleotide sequence ID" value="NZ_JAXOJX010000022.1"/>
</dbReference>
<dbReference type="InterPro" id="IPR022742">
    <property type="entry name" value="Hydrolase_4"/>
</dbReference>
<dbReference type="GO" id="GO:0016787">
    <property type="term" value="F:hydrolase activity"/>
    <property type="evidence" value="ECO:0007669"/>
    <property type="project" value="UniProtKB-KW"/>
</dbReference>
<dbReference type="SUPFAM" id="SSF53474">
    <property type="entry name" value="alpha/beta-Hydrolases"/>
    <property type="match status" value="1"/>
</dbReference>
<comment type="caution">
    <text evidence="3">The sequence shown here is derived from an EMBL/GenBank/DDBJ whole genome shotgun (WGS) entry which is preliminary data.</text>
</comment>
<evidence type="ECO:0000259" key="2">
    <source>
        <dbReference type="Pfam" id="PF12146"/>
    </source>
</evidence>
<keyword evidence="4" id="KW-1185">Reference proteome</keyword>
<evidence type="ECO:0000313" key="3">
    <source>
        <dbReference type="EMBL" id="MDZ5457770.1"/>
    </source>
</evidence>
<dbReference type="Gene3D" id="3.40.50.1820">
    <property type="entry name" value="alpha/beta hydrolase"/>
    <property type="match status" value="1"/>
</dbReference>
<organism evidence="3 4">
    <name type="scientific">Azohydromonas lata</name>
    <dbReference type="NCBI Taxonomy" id="45677"/>
    <lineage>
        <taxon>Bacteria</taxon>
        <taxon>Pseudomonadati</taxon>
        <taxon>Pseudomonadota</taxon>
        <taxon>Betaproteobacteria</taxon>
        <taxon>Burkholderiales</taxon>
        <taxon>Sphaerotilaceae</taxon>
        <taxon>Azohydromonas</taxon>
    </lineage>
</organism>
<proteinExistence type="predicted"/>
<keyword evidence="3" id="KW-0378">Hydrolase</keyword>
<dbReference type="Proteomes" id="UP001293718">
    <property type="component" value="Unassembled WGS sequence"/>
</dbReference>
<dbReference type="PANTHER" id="PTHR12277:SF81">
    <property type="entry name" value="PROTEIN ABHD13"/>
    <property type="match status" value="1"/>
</dbReference>
<keyword evidence="1" id="KW-1133">Transmembrane helix</keyword>